<dbReference type="PROSITE" id="PS50887">
    <property type="entry name" value="GGDEF"/>
    <property type="match status" value="1"/>
</dbReference>
<dbReference type="InterPro" id="IPR050469">
    <property type="entry name" value="Diguanylate_Cyclase"/>
</dbReference>
<dbReference type="FunFam" id="3.30.70.270:FF:000001">
    <property type="entry name" value="Diguanylate cyclase domain protein"/>
    <property type="match status" value="1"/>
</dbReference>
<dbReference type="GO" id="GO:0007165">
    <property type="term" value="P:signal transduction"/>
    <property type="evidence" value="ECO:0007669"/>
    <property type="project" value="InterPro"/>
</dbReference>
<dbReference type="InterPro" id="IPR003018">
    <property type="entry name" value="GAF"/>
</dbReference>
<dbReference type="SMART" id="SM00304">
    <property type="entry name" value="HAMP"/>
    <property type="match status" value="1"/>
</dbReference>
<dbReference type="InterPro" id="IPR003660">
    <property type="entry name" value="HAMP_dom"/>
</dbReference>
<evidence type="ECO:0000313" key="5">
    <source>
        <dbReference type="EMBL" id="SIO42195.1"/>
    </source>
</evidence>
<dbReference type="EMBL" id="FSRO01000001">
    <property type="protein sequence ID" value="SIO42195.1"/>
    <property type="molecule type" value="Genomic_DNA"/>
</dbReference>
<dbReference type="SUPFAM" id="SSF158472">
    <property type="entry name" value="HAMP domain-like"/>
    <property type="match status" value="1"/>
</dbReference>
<evidence type="ECO:0000256" key="2">
    <source>
        <dbReference type="ARBA" id="ARBA00034247"/>
    </source>
</evidence>
<dbReference type="InterPro" id="IPR029016">
    <property type="entry name" value="GAF-like_dom_sf"/>
</dbReference>
<organism evidence="5 6">
    <name type="scientific">Nitrosomonas cryotolerans ATCC 49181</name>
    <dbReference type="NCBI Taxonomy" id="1131553"/>
    <lineage>
        <taxon>Bacteria</taxon>
        <taxon>Pseudomonadati</taxon>
        <taxon>Pseudomonadota</taxon>
        <taxon>Betaproteobacteria</taxon>
        <taxon>Nitrosomonadales</taxon>
        <taxon>Nitrosomonadaceae</taxon>
        <taxon>Nitrosomonas</taxon>
    </lineage>
</organism>
<gene>
    <name evidence="5" type="ORF">SAMN02743940_2508</name>
</gene>
<evidence type="ECO:0000259" key="3">
    <source>
        <dbReference type="PROSITE" id="PS50885"/>
    </source>
</evidence>
<dbReference type="STRING" id="44575.SAMN05216419_100468"/>
<dbReference type="SUPFAM" id="SSF55781">
    <property type="entry name" value="GAF domain-like"/>
    <property type="match status" value="1"/>
</dbReference>
<dbReference type="Pfam" id="PF13185">
    <property type="entry name" value="GAF_2"/>
    <property type="match status" value="1"/>
</dbReference>
<dbReference type="PROSITE" id="PS50885">
    <property type="entry name" value="HAMP"/>
    <property type="match status" value="1"/>
</dbReference>
<dbReference type="PANTHER" id="PTHR45138:SF9">
    <property type="entry name" value="DIGUANYLATE CYCLASE DGCM-RELATED"/>
    <property type="match status" value="1"/>
</dbReference>
<dbReference type="eggNOG" id="COG3706">
    <property type="taxonomic scope" value="Bacteria"/>
</dbReference>
<accession>A0A1N6JD35</accession>
<dbReference type="PANTHER" id="PTHR45138">
    <property type="entry name" value="REGULATORY COMPONENTS OF SENSORY TRANSDUCTION SYSTEM"/>
    <property type="match status" value="1"/>
</dbReference>
<dbReference type="SMART" id="SM00267">
    <property type="entry name" value="GGDEF"/>
    <property type="match status" value="1"/>
</dbReference>
<sequence length="407" mass="46136">MSKERRIIAYRKAAEAMCRGEFTQDIPVTGNDEISHLGKSLRKLSTHLQQQYHKNQLLSKITLESNLNLCISDVLNHIYESFNKFIPYDRMSLALLENEGNTLKLHWVRADYQTLKLCTGYTIPMSDNNLKEIIDTEKSFIINDLESYLESHPESDSARVLFEEEIRSSLACPLIATGKPIGFIFLSSRKSNTYKNLHQELFLQIASQLAVIVEKSKLYKKAKINKQLIEHKKELEQRVTHDALTGLLNRTAIFDIFHKQIARAKRGGFSIAVIMIDIDHFKEVNDSYGHLTGDVVLCEIADRLLGSARSHEHLGRFGGEEFLAILSPCNKDGALKAAERFRTAIACKEVYAENEFIPVTISLGISVSTELDTLDKNILLRKADEALYMAKNNGRNCVEIAMDSKNK</sequence>
<dbReference type="InterPro" id="IPR029787">
    <property type="entry name" value="Nucleotide_cyclase"/>
</dbReference>
<comment type="catalytic activity">
    <reaction evidence="2">
        <text>2 GTP = 3',3'-c-di-GMP + 2 diphosphate</text>
        <dbReference type="Rhea" id="RHEA:24898"/>
        <dbReference type="ChEBI" id="CHEBI:33019"/>
        <dbReference type="ChEBI" id="CHEBI:37565"/>
        <dbReference type="ChEBI" id="CHEBI:58805"/>
        <dbReference type="EC" id="2.7.7.65"/>
    </reaction>
</comment>
<dbReference type="Gene3D" id="3.30.450.40">
    <property type="match status" value="1"/>
</dbReference>
<dbReference type="CDD" id="cd01949">
    <property type="entry name" value="GGDEF"/>
    <property type="match status" value="1"/>
</dbReference>
<dbReference type="Gene3D" id="1.10.8.500">
    <property type="entry name" value="HAMP domain in histidine kinase"/>
    <property type="match status" value="1"/>
</dbReference>
<dbReference type="eggNOG" id="COG2203">
    <property type="taxonomic scope" value="Bacteria"/>
</dbReference>
<dbReference type="Pfam" id="PF00990">
    <property type="entry name" value="GGDEF"/>
    <property type="match status" value="1"/>
</dbReference>
<evidence type="ECO:0000256" key="1">
    <source>
        <dbReference type="ARBA" id="ARBA00012528"/>
    </source>
</evidence>
<dbReference type="Gene3D" id="3.30.70.270">
    <property type="match status" value="1"/>
</dbReference>
<dbReference type="RefSeq" id="WP_036572583.1">
    <property type="nucleotide sequence ID" value="NZ_FSRO01000001.1"/>
</dbReference>
<keyword evidence="6" id="KW-1185">Reference proteome</keyword>
<feature type="domain" description="GGDEF" evidence="4">
    <location>
        <begin position="269"/>
        <end position="403"/>
    </location>
</feature>
<reference evidence="5 6" key="1">
    <citation type="submission" date="2016-12" db="EMBL/GenBank/DDBJ databases">
        <authorList>
            <person name="Song W.-J."/>
            <person name="Kurnit D.M."/>
        </authorList>
    </citation>
    <scope>NUCLEOTIDE SEQUENCE [LARGE SCALE GENOMIC DNA]</scope>
    <source>
        <strain evidence="5 6">ATCC 49181</strain>
    </source>
</reference>
<protein>
    <recommendedName>
        <fullName evidence="1">diguanylate cyclase</fullName>
        <ecNumber evidence="1">2.7.7.65</ecNumber>
    </recommendedName>
</protein>
<dbReference type="Pfam" id="PF00672">
    <property type="entry name" value="HAMP"/>
    <property type="match status" value="1"/>
</dbReference>
<evidence type="ECO:0000259" key="4">
    <source>
        <dbReference type="PROSITE" id="PS50887"/>
    </source>
</evidence>
<dbReference type="SUPFAM" id="SSF55073">
    <property type="entry name" value="Nucleotide cyclase"/>
    <property type="match status" value="1"/>
</dbReference>
<name>A0A1N6JD35_9PROT</name>
<dbReference type="InterPro" id="IPR043128">
    <property type="entry name" value="Rev_trsase/Diguanyl_cyclase"/>
</dbReference>
<feature type="domain" description="HAMP" evidence="3">
    <location>
        <begin position="5"/>
        <end position="53"/>
    </location>
</feature>
<dbReference type="SMART" id="SM00065">
    <property type="entry name" value="GAF"/>
    <property type="match status" value="1"/>
</dbReference>
<dbReference type="AlphaFoldDB" id="A0A1N6JD35"/>
<evidence type="ECO:0000313" key="6">
    <source>
        <dbReference type="Proteomes" id="UP000185062"/>
    </source>
</evidence>
<dbReference type="CDD" id="cd06225">
    <property type="entry name" value="HAMP"/>
    <property type="match status" value="1"/>
</dbReference>
<dbReference type="EC" id="2.7.7.65" evidence="1"/>
<dbReference type="GO" id="GO:0016020">
    <property type="term" value="C:membrane"/>
    <property type="evidence" value="ECO:0007669"/>
    <property type="project" value="InterPro"/>
</dbReference>
<dbReference type="NCBIfam" id="TIGR00254">
    <property type="entry name" value="GGDEF"/>
    <property type="match status" value="1"/>
</dbReference>
<dbReference type="InterPro" id="IPR000160">
    <property type="entry name" value="GGDEF_dom"/>
</dbReference>
<proteinExistence type="predicted"/>
<dbReference type="GO" id="GO:0052621">
    <property type="term" value="F:diguanylate cyclase activity"/>
    <property type="evidence" value="ECO:0007669"/>
    <property type="project" value="UniProtKB-EC"/>
</dbReference>
<dbReference type="Proteomes" id="UP000185062">
    <property type="component" value="Unassembled WGS sequence"/>
</dbReference>